<dbReference type="EMBL" id="KN818273">
    <property type="protein sequence ID" value="KIL62235.1"/>
    <property type="molecule type" value="Genomic_DNA"/>
</dbReference>
<dbReference type="PANTHER" id="PTHR13335:SF1">
    <property type="entry name" value="TARGET OF RAPAMYCIN COMPLEX 2 SUBUNIT MAPKAP1"/>
    <property type="match status" value="1"/>
</dbReference>
<comment type="similarity">
    <text evidence="1">Belongs to the SIN1 family.</text>
</comment>
<dbReference type="Gene3D" id="2.30.29.30">
    <property type="entry name" value="Pleckstrin-homology domain (PH domain)/Phosphotyrosine-binding domain (PTB)"/>
    <property type="match status" value="1"/>
</dbReference>
<dbReference type="Pfam" id="PF16979">
    <property type="entry name" value="SIN1_PH"/>
    <property type="match status" value="1"/>
</dbReference>
<dbReference type="AlphaFoldDB" id="A0A0C2SGI6"/>
<feature type="region of interest" description="Disordered" evidence="2">
    <location>
        <begin position="161"/>
        <end position="288"/>
    </location>
</feature>
<feature type="domain" description="SIN1-type PH" evidence="4">
    <location>
        <begin position="627"/>
        <end position="731"/>
    </location>
</feature>
<dbReference type="GO" id="GO:0038203">
    <property type="term" value="P:TORC2 signaling"/>
    <property type="evidence" value="ECO:0007669"/>
    <property type="project" value="TreeGrafter"/>
</dbReference>
<dbReference type="HOGENOM" id="CLU_007847_0_0_1"/>
<evidence type="ECO:0000259" key="4">
    <source>
        <dbReference type="Pfam" id="PF16979"/>
    </source>
</evidence>
<evidence type="ECO:0000259" key="3">
    <source>
        <dbReference type="Pfam" id="PF16978"/>
    </source>
</evidence>
<dbReference type="OrthoDB" id="241990at2759"/>
<proteinExistence type="inferred from homology"/>
<gene>
    <name evidence="5" type="ORF">M378DRAFT_179750</name>
</gene>
<accession>A0A0C2SGI6</accession>
<dbReference type="FunCoup" id="A0A0C2SGI6">
    <property type="interactions" value="12"/>
</dbReference>
<organism evidence="5 6">
    <name type="scientific">Amanita muscaria (strain Koide BX008)</name>
    <dbReference type="NCBI Taxonomy" id="946122"/>
    <lineage>
        <taxon>Eukaryota</taxon>
        <taxon>Fungi</taxon>
        <taxon>Dikarya</taxon>
        <taxon>Basidiomycota</taxon>
        <taxon>Agaricomycotina</taxon>
        <taxon>Agaricomycetes</taxon>
        <taxon>Agaricomycetidae</taxon>
        <taxon>Agaricales</taxon>
        <taxon>Pluteineae</taxon>
        <taxon>Amanitaceae</taxon>
        <taxon>Amanita</taxon>
    </lineage>
</organism>
<dbReference type="InterPro" id="IPR011993">
    <property type="entry name" value="PH-like_dom_sf"/>
</dbReference>
<dbReference type="GO" id="GO:0005886">
    <property type="term" value="C:plasma membrane"/>
    <property type="evidence" value="ECO:0007669"/>
    <property type="project" value="TreeGrafter"/>
</dbReference>
<protein>
    <submittedName>
        <fullName evidence="5">Uncharacterized protein</fullName>
    </submittedName>
</protein>
<evidence type="ECO:0000313" key="6">
    <source>
        <dbReference type="Proteomes" id="UP000054549"/>
    </source>
</evidence>
<dbReference type="GO" id="GO:0031932">
    <property type="term" value="C:TORC2 complex"/>
    <property type="evidence" value="ECO:0007669"/>
    <property type="project" value="InterPro"/>
</dbReference>
<dbReference type="Pfam" id="PF16978">
    <property type="entry name" value="CRIM"/>
    <property type="match status" value="1"/>
</dbReference>
<dbReference type="InParanoid" id="A0A0C2SGI6"/>
<sequence length="750" mass="82300">MALITDTQFLVHNMRLSYLREVEDPYGPRLIAFDPSYASNPYIVTASLADLDRWTELTVPPSPHISEDEAERPLGFPAARLHHTQTIMGNRTGALGIRVNGKRASSSKRMSGIMKQSDRLPPNVQVQGPTVTEETPVVKAVQFVPMFARAAEMEARRKARIAARQMSRQGAGAIQPPPVPKPIVDSSSSEEDVDCVNDSSSDELGVSDQPRSIDEADDFDPEFAMTRATGADDSGSDAVSDFSTSISNASAPMSPPHTNSRRRPRLSPVNEGKHRSHTLHPLSSNPSTELTFARKKVGNLKPVKSSLSAIMASLGSSNPFAEMYAAVSGKSEVASINVQVYFPRATELSGTPMDLNVRKDATVEEVIGFALWTYWEKKWLPRLDEGLSDENDSKWEEKMSAVRWVLRIAEMDGEVDDDFPPPDRTGKIARFNSEAYAIIEATPTQGEGNVEQNRIIHDKIYRKADKPIVPGPNSAPAPTSAMATSALGGSVAASSYLGPTNHGPQILLRIRIADHADSVHVSTTIPVSAGMYLQEALELVCRKRRQMDPGDYALLLGDQSLLVPLDRTVASLQGKRELLLVKRSMLPQYGEDIVRGVGKTTDPNASIFKRMSDTPAEVQFATDYTTAYKKYVIYRKVPMLVAKQERTLAIDGVYVHIMPSNRAKAVFDNAKTSSYHINSIAHCKQSTKMTSVFKLVLNGRAGGNKRYDFEAESPKHAAIQDEIVSTINNLKSALERSGTLNRARRSKQIG</sequence>
<dbReference type="InterPro" id="IPR031567">
    <property type="entry name" value="CRIM_dom"/>
</dbReference>
<evidence type="ECO:0000256" key="1">
    <source>
        <dbReference type="ARBA" id="ARBA00009407"/>
    </source>
</evidence>
<dbReference type="InterPro" id="IPR031313">
    <property type="entry name" value="Sin1_PH_dom"/>
</dbReference>
<evidence type="ECO:0000313" key="5">
    <source>
        <dbReference type="EMBL" id="KIL62235.1"/>
    </source>
</evidence>
<dbReference type="PANTHER" id="PTHR13335">
    <property type="entry name" value="TARGET OF RAPAMYCIN COMPLEX 2 SUBUNIT MAPKAP1"/>
    <property type="match status" value="1"/>
</dbReference>
<dbReference type="Proteomes" id="UP000054549">
    <property type="component" value="Unassembled WGS sequence"/>
</dbReference>
<dbReference type="InterPro" id="IPR008828">
    <property type="entry name" value="Sin1/Avo1"/>
</dbReference>
<dbReference type="STRING" id="946122.A0A0C2SGI6"/>
<dbReference type="GO" id="GO:0005737">
    <property type="term" value="C:cytoplasm"/>
    <property type="evidence" value="ECO:0007669"/>
    <property type="project" value="TreeGrafter"/>
</dbReference>
<dbReference type="GO" id="GO:0005546">
    <property type="term" value="F:phosphatidylinositol-4,5-bisphosphate binding"/>
    <property type="evidence" value="ECO:0007669"/>
    <property type="project" value="TreeGrafter"/>
</dbReference>
<name>A0A0C2SGI6_AMAMK</name>
<feature type="compositionally biased region" description="Low complexity" evidence="2">
    <location>
        <begin position="231"/>
        <end position="243"/>
    </location>
</feature>
<evidence type="ECO:0000256" key="2">
    <source>
        <dbReference type="SAM" id="MobiDB-lite"/>
    </source>
</evidence>
<keyword evidence="6" id="KW-1185">Reference proteome</keyword>
<reference evidence="5 6" key="1">
    <citation type="submission" date="2014-04" db="EMBL/GenBank/DDBJ databases">
        <title>Evolutionary Origins and Diversification of the Mycorrhizal Mutualists.</title>
        <authorList>
            <consortium name="DOE Joint Genome Institute"/>
            <consortium name="Mycorrhizal Genomics Consortium"/>
            <person name="Kohler A."/>
            <person name="Kuo A."/>
            <person name="Nagy L.G."/>
            <person name="Floudas D."/>
            <person name="Copeland A."/>
            <person name="Barry K.W."/>
            <person name="Cichocki N."/>
            <person name="Veneault-Fourrey C."/>
            <person name="LaButti K."/>
            <person name="Lindquist E.A."/>
            <person name="Lipzen A."/>
            <person name="Lundell T."/>
            <person name="Morin E."/>
            <person name="Murat C."/>
            <person name="Riley R."/>
            <person name="Ohm R."/>
            <person name="Sun H."/>
            <person name="Tunlid A."/>
            <person name="Henrissat B."/>
            <person name="Grigoriev I.V."/>
            <person name="Hibbett D.S."/>
            <person name="Martin F."/>
        </authorList>
    </citation>
    <scope>NUCLEOTIDE SEQUENCE [LARGE SCALE GENOMIC DNA]</scope>
    <source>
        <strain evidence="5 6">Koide BX008</strain>
    </source>
</reference>
<feature type="domain" description="CRIM" evidence="3">
    <location>
        <begin position="304"/>
        <end position="449"/>
    </location>
</feature>